<dbReference type="InterPro" id="IPR036866">
    <property type="entry name" value="RibonucZ/Hydroxyglut_hydro"/>
</dbReference>
<comment type="caution">
    <text evidence="3">The sequence shown here is derived from an EMBL/GenBank/DDBJ whole genome shotgun (WGS) entry which is preliminary data.</text>
</comment>
<dbReference type="EMBL" id="JARAKF010000003">
    <property type="protein sequence ID" value="MDU9001332.1"/>
    <property type="molecule type" value="Genomic_DNA"/>
</dbReference>
<feature type="region of interest" description="Disordered" evidence="1">
    <location>
        <begin position="74"/>
        <end position="126"/>
    </location>
</feature>
<keyword evidence="4" id="KW-1185">Reference proteome</keyword>
<accession>A0ABU3V596</accession>
<evidence type="ECO:0000256" key="1">
    <source>
        <dbReference type="SAM" id="MobiDB-lite"/>
    </source>
</evidence>
<sequence>MHVDGNRLVSSPLTTTLVLGEREAALVDPPLTRERTSTVADWVERSCRRLTHIYATHGHGDHWFGTAELIPWTATTSTHHPERDTPPSRRRTSSARSTGRSFPLARGVSRSFGEPRAVGAARPQGQ</sequence>
<reference evidence="3 4" key="1">
    <citation type="submission" date="2023-02" db="EMBL/GenBank/DDBJ databases">
        <authorList>
            <person name="Maleckis M."/>
        </authorList>
    </citation>
    <scope>NUCLEOTIDE SEQUENCE [LARGE SCALE GENOMIC DNA]</scope>
    <source>
        <strain evidence="3 4">P8-A2</strain>
        <plasmid evidence="3">unnamed1</plasmid>
    </source>
</reference>
<evidence type="ECO:0000259" key="2">
    <source>
        <dbReference type="Pfam" id="PF00753"/>
    </source>
</evidence>
<gene>
    <name evidence="3" type="ORF">PU648_55670</name>
</gene>
<organism evidence="3 4">
    <name type="scientific">Streptomyces mirabilis</name>
    <dbReference type="NCBI Taxonomy" id="68239"/>
    <lineage>
        <taxon>Bacteria</taxon>
        <taxon>Bacillati</taxon>
        <taxon>Actinomycetota</taxon>
        <taxon>Actinomycetes</taxon>
        <taxon>Kitasatosporales</taxon>
        <taxon>Streptomycetaceae</taxon>
        <taxon>Streptomyces</taxon>
    </lineage>
</organism>
<name>A0ABU3V596_9ACTN</name>
<proteinExistence type="predicted"/>
<dbReference type="RefSeq" id="WP_266944208.1">
    <property type="nucleotide sequence ID" value="NZ_JAPEMK010000002.1"/>
</dbReference>
<dbReference type="SUPFAM" id="SSF56281">
    <property type="entry name" value="Metallo-hydrolase/oxidoreductase"/>
    <property type="match status" value="1"/>
</dbReference>
<protein>
    <submittedName>
        <fullName evidence="3">MBL fold metallo-hydrolase</fullName>
    </submittedName>
</protein>
<keyword evidence="3" id="KW-0614">Plasmid</keyword>
<evidence type="ECO:0000313" key="3">
    <source>
        <dbReference type="EMBL" id="MDU9001332.1"/>
    </source>
</evidence>
<dbReference type="Proteomes" id="UP001257627">
    <property type="component" value="Unassembled WGS sequence"/>
</dbReference>
<geneLocation type="plasmid" evidence="3">
    <name>unnamed1</name>
</geneLocation>
<dbReference type="Pfam" id="PF00753">
    <property type="entry name" value="Lactamase_B"/>
    <property type="match status" value="1"/>
</dbReference>
<dbReference type="Gene3D" id="3.60.15.10">
    <property type="entry name" value="Ribonuclease Z/Hydroxyacylglutathione hydrolase-like"/>
    <property type="match status" value="1"/>
</dbReference>
<dbReference type="InterPro" id="IPR001279">
    <property type="entry name" value="Metallo-B-lactamas"/>
</dbReference>
<evidence type="ECO:0000313" key="4">
    <source>
        <dbReference type="Proteomes" id="UP001257627"/>
    </source>
</evidence>
<feature type="domain" description="Metallo-beta-lactamase" evidence="2">
    <location>
        <begin position="15"/>
        <end position="99"/>
    </location>
</feature>